<dbReference type="Proteomes" id="UP000266677">
    <property type="component" value="Unassembled WGS sequence"/>
</dbReference>
<dbReference type="InterPro" id="IPR029033">
    <property type="entry name" value="His_PPase_superfam"/>
</dbReference>
<proteinExistence type="predicted"/>
<accession>A0A3A4KI47</accession>
<organism evidence="2 3">
    <name type="scientific">Nocardia panacis</name>
    <dbReference type="NCBI Taxonomy" id="2340916"/>
    <lineage>
        <taxon>Bacteria</taxon>
        <taxon>Bacillati</taxon>
        <taxon>Actinomycetota</taxon>
        <taxon>Actinomycetes</taxon>
        <taxon>Mycobacteriales</taxon>
        <taxon>Nocardiaceae</taxon>
        <taxon>Nocardia</taxon>
    </lineage>
</organism>
<gene>
    <name evidence="2" type="ORF">D5S18_02870</name>
</gene>
<protein>
    <submittedName>
        <fullName evidence="2">Histidine phosphatase family protein</fullName>
    </submittedName>
</protein>
<sequence>MRCGTTTMTRGKGDHRNHQACRHGGSCGDGCGLRGASLQIHVQADAVMTEAGSTVRLTLIRHAEAVSNIERVIRGEKTCTGLTERGREQTLHLATRLRAEDRQDPISAVYSTRLARVRETAVPVARRLGLTVENSPGWRYFGYGAAEGMPWTALRRLRQENPLLLRRDVPVAPGAETRSHYRASIRFALDHVISAHVGQHVVLFGSVENITASAETLLGIPSNAKMTIDHTGITRWQIEPHPYSLGDWRAVLVAHNDTGHLSGALAVHCRELGG</sequence>
<comment type="caution">
    <text evidence="2">The sequence shown here is derived from an EMBL/GenBank/DDBJ whole genome shotgun (WGS) entry which is preliminary data.</text>
</comment>
<reference evidence="2 3" key="1">
    <citation type="submission" date="2018-09" db="EMBL/GenBank/DDBJ databases">
        <title>YIM PH21274 draft genome.</title>
        <authorList>
            <person name="Miao C."/>
        </authorList>
    </citation>
    <scope>NUCLEOTIDE SEQUENCE [LARGE SCALE GENOMIC DNA]</scope>
    <source>
        <strain evidence="2 3">YIM PH 21724</strain>
    </source>
</reference>
<dbReference type="Pfam" id="PF00300">
    <property type="entry name" value="His_Phos_1"/>
    <property type="match status" value="1"/>
</dbReference>
<dbReference type="AlphaFoldDB" id="A0A3A4KI47"/>
<dbReference type="InterPro" id="IPR051695">
    <property type="entry name" value="Phosphoglycerate_Mutase"/>
</dbReference>
<dbReference type="GO" id="GO:0004331">
    <property type="term" value="F:fructose-2,6-bisphosphate 2-phosphatase activity"/>
    <property type="evidence" value="ECO:0007669"/>
    <property type="project" value="TreeGrafter"/>
</dbReference>
<keyword evidence="3" id="KW-1185">Reference proteome</keyword>
<dbReference type="EMBL" id="QZFU01000010">
    <property type="protein sequence ID" value="RJO79289.1"/>
    <property type="molecule type" value="Genomic_DNA"/>
</dbReference>
<dbReference type="PANTHER" id="PTHR46517">
    <property type="entry name" value="FRUCTOSE-2,6-BISPHOSPHATASE TIGAR"/>
    <property type="match status" value="1"/>
</dbReference>
<dbReference type="CDD" id="cd07040">
    <property type="entry name" value="HP"/>
    <property type="match status" value="1"/>
</dbReference>
<dbReference type="Gene3D" id="3.40.50.1240">
    <property type="entry name" value="Phosphoglycerate mutase-like"/>
    <property type="match status" value="1"/>
</dbReference>
<dbReference type="GO" id="GO:0005829">
    <property type="term" value="C:cytosol"/>
    <property type="evidence" value="ECO:0007669"/>
    <property type="project" value="TreeGrafter"/>
</dbReference>
<dbReference type="GO" id="GO:0045820">
    <property type="term" value="P:negative regulation of glycolytic process"/>
    <property type="evidence" value="ECO:0007669"/>
    <property type="project" value="TreeGrafter"/>
</dbReference>
<dbReference type="GO" id="GO:0043456">
    <property type="term" value="P:regulation of pentose-phosphate shunt"/>
    <property type="evidence" value="ECO:0007669"/>
    <property type="project" value="TreeGrafter"/>
</dbReference>
<dbReference type="PANTHER" id="PTHR46517:SF1">
    <property type="entry name" value="FRUCTOSE-2,6-BISPHOSPHATASE TIGAR"/>
    <property type="match status" value="1"/>
</dbReference>
<evidence type="ECO:0000313" key="3">
    <source>
        <dbReference type="Proteomes" id="UP000266677"/>
    </source>
</evidence>
<dbReference type="InterPro" id="IPR013078">
    <property type="entry name" value="His_Pase_superF_clade-1"/>
</dbReference>
<evidence type="ECO:0000313" key="2">
    <source>
        <dbReference type="EMBL" id="RJO79289.1"/>
    </source>
</evidence>
<name>A0A3A4KI47_9NOCA</name>
<keyword evidence="1" id="KW-0378">Hydrolase</keyword>
<evidence type="ECO:0000256" key="1">
    <source>
        <dbReference type="ARBA" id="ARBA00022801"/>
    </source>
</evidence>
<dbReference type="SMART" id="SM00855">
    <property type="entry name" value="PGAM"/>
    <property type="match status" value="1"/>
</dbReference>
<dbReference type="SUPFAM" id="SSF53254">
    <property type="entry name" value="Phosphoglycerate mutase-like"/>
    <property type="match status" value="1"/>
</dbReference>